<dbReference type="RefSeq" id="WP_213436355.1">
    <property type="nucleotide sequence ID" value="NZ_AP024545.1"/>
</dbReference>
<name>A0ABN6FQV6_9GAMM</name>
<evidence type="ECO:0000313" key="3">
    <source>
        <dbReference type="Proteomes" id="UP000681317"/>
    </source>
</evidence>
<feature type="transmembrane region" description="Helical" evidence="1">
    <location>
        <begin position="288"/>
        <end position="307"/>
    </location>
</feature>
<evidence type="ECO:0000313" key="2">
    <source>
        <dbReference type="EMBL" id="BCT91988.1"/>
    </source>
</evidence>
<keyword evidence="3" id="KW-1185">Reference proteome</keyword>
<dbReference type="EMBL" id="AP024545">
    <property type="protein sequence ID" value="BCT91988.1"/>
    <property type="molecule type" value="Genomic_DNA"/>
</dbReference>
<feature type="transmembrane region" description="Helical" evidence="1">
    <location>
        <begin position="55"/>
        <end position="78"/>
    </location>
</feature>
<proteinExistence type="predicted"/>
<gene>
    <name evidence="2" type="ORF">LYSCAS_10120</name>
</gene>
<keyword evidence="1" id="KW-1133">Transmembrane helix</keyword>
<sequence>MQDWGGVLVVVCALGAVFAIFRLQRRAKASAAIRNAASIAALANAQRFEARSRRWVNVVALLVLGIALVMLGWGAYVMTRTGTWIGAVVVMSTGIALLAWMLASIPRIVRNEPMLSMDARGLYCVNLGRIPWTEILAIAWTVRQVKNGELNQLELLLRKPARYLDGAPWRVRLLKRRWRTQQPRYGEFNLSMDSLDKAPAVIHAAVLHFREQVQPPLAMLWRAGMDDRQVDVMLEFAQRQADIEQALRSSDPAQVRDAMARVAVLEREGDAALEEAAVHAKRTQRKTWLWNAFVFALVLVALVIKVTH</sequence>
<organism evidence="2 3">
    <name type="scientific">Noviluteimonas caseinilytica</name>
    <dbReference type="NCBI Taxonomy" id="2675101"/>
    <lineage>
        <taxon>Bacteria</taxon>
        <taxon>Pseudomonadati</taxon>
        <taxon>Pseudomonadota</taxon>
        <taxon>Gammaproteobacteria</taxon>
        <taxon>Lysobacterales</taxon>
        <taxon>Lysobacteraceae</taxon>
        <taxon>Noviluteimonas</taxon>
    </lineage>
</organism>
<keyword evidence="1" id="KW-0812">Transmembrane</keyword>
<accession>A0ABN6FQV6</accession>
<keyword evidence="1" id="KW-0472">Membrane</keyword>
<evidence type="ECO:0000256" key="1">
    <source>
        <dbReference type="SAM" id="Phobius"/>
    </source>
</evidence>
<dbReference type="Proteomes" id="UP000681317">
    <property type="component" value="Chromosome"/>
</dbReference>
<protein>
    <submittedName>
        <fullName evidence="2">Uncharacterized protein</fullName>
    </submittedName>
</protein>
<feature type="transmembrane region" description="Helical" evidence="1">
    <location>
        <begin position="84"/>
        <end position="105"/>
    </location>
</feature>
<reference evidence="2 3" key="1">
    <citation type="submission" date="2021-03" db="EMBL/GenBank/DDBJ databases">
        <title>Complete Genome Sequences of Two Lysobacter Strains Isolated from Sea Water (Lysobacter caseinilyticus) and Soil (Lysobacter helvus) in South Korea.</title>
        <authorList>
            <person name="Watanabe Y."/>
            <person name="Arakawa K."/>
        </authorList>
    </citation>
    <scope>NUCLEOTIDE SEQUENCE [LARGE SCALE GENOMIC DNA]</scope>
    <source>
        <strain evidence="2 3">KVB24</strain>
    </source>
</reference>
<feature type="transmembrane region" description="Helical" evidence="1">
    <location>
        <begin position="6"/>
        <end position="24"/>
    </location>
</feature>